<proteinExistence type="predicted"/>
<dbReference type="GO" id="GO:0046872">
    <property type="term" value="F:metal ion binding"/>
    <property type="evidence" value="ECO:0007669"/>
    <property type="project" value="InterPro"/>
</dbReference>
<evidence type="ECO:0000313" key="2">
    <source>
        <dbReference type="EMBL" id="SHK33570.1"/>
    </source>
</evidence>
<dbReference type="EMBL" id="FRAU01000002">
    <property type="protein sequence ID" value="SHK33570.1"/>
    <property type="molecule type" value="Genomic_DNA"/>
</dbReference>
<dbReference type="AlphaFoldDB" id="A0A1M6RME9"/>
<dbReference type="InterPro" id="IPR006121">
    <property type="entry name" value="HMA_dom"/>
</dbReference>
<dbReference type="STRING" id="633813.SAMN04488087_0902"/>
<protein>
    <submittedName>
        <fullName evidence="2">Copper chaperone CopZ</fullName>
    </submittedName>
</protein>
<gene>
    <name evidence="2" type="ORF">SAMN04488087_0902</name>
</gene>
<organism evidence="2 3">
    <name type="scientific">Rhodothermus profundi</name>
    <dbReference type="NCBI Taxonomy" id="633813"/>
    <lineage>
        <taxon>Bacteria</taxon>
        <taxon>Pseudomonadati</taxon>
        <taxon>Rhodothermota</taxon>
        <taxon>Rhodothermia</taxon>
        <taxon>Rhodothermales</taxon>
        <taxon>Rhodothermaceae</taxon>
        <taxon>Rhodothermus</taxon>
    </lineage>
</organism>
<keyword evidence="3" id="KW-1185">Reference proteome</keyword>
<accession>A0A1M6RME9</accession>
<feature type="domain" description="HMA" evidence="1">
    <location>
        <begin position="36"/>
        <end position="100"/>
    </location>
</feature>
<dbReference type="OrthoDB" id="5513217at2"/>
<dbReference type="SUPFAM" id="SSF55008">
    <property type="entry name" value="HMA, heavy metal-associated domain"/>
    <property type="match status" value="1"/>
</dbReference>
<dbReference type="Pfam" id="PF00403">
    <property type="entry name" value="HMA"/>
    <property type="match status" value="1"/>
</dbReference>
<sequence length="120" mass="13394">MRLRFRVASGLLVLWMGVGFLPAQGQTRVPVPDAILYVKGLACPYCAYGLEKKLKQLSMVREIEVQMDEGRVLVAFRKGQRPDPAAFEALVARVVKEAGFTLEKVEYPARQNLSRRKGGS</sequence>
<name>A0A1M6RME9_9BACT</name>
<evidence type="ECO:0000313" key="3">
    <source>
        <dbReference type="Proteomes" id="UP000185812"/>
    </source>
</evidence>
<dbReference type="RefSeq" id="WP_143149564.1">
    <property type="nucleotide sequence ID" value="NZ_FRAU01000002.1"/>
</dbReference>
<dbReference type="InterPro" id="IPR036163">
    <property type="entry name" value="HMA_dom_sf"/>
</dbReference>
<dbReference type="Proteomes" id="UP000185812">
    <property type="component" value="Unassembled WGS sequence"/>
</dbReference>
<evidence type="ECO:0000259" key="1">
    <source>
        <dbReference type="Pfam" id="PF00403"/>
    </source>
</evidence>
<reference evidence="3" key="1">
    <citation type="submission" date="2016-11" db="EMBL/GenBank/DDBJ databases">
        <authorList>
            <person name="Varghese N."/>
            <person name="Submissions S."/>
        </authorList>
    </citation>
    <scope>NUCLEOTIDE SEQUENCE [LARGE SCALE GENOMIC DNA]</scope>
    <source>
        <strain evidence="3">DSM 22212</strain>
    </source>
</reference>
<dbReference type="Gene3D" id="3.30.70.100">
    <property type="match status" value="1"/>
</dbReference>